<accession>A0A834H1H7</accession>
<evidence type="ECO:0000313" key="2">
    <source>
        <dbReference type="EMBL" id="KAF7146571.1"/>
    </source>
</evidence>
<protein>
    <submittedName>
        <fullName evidence="2">Uncharacterized protein</fullName>
    </submittedName>
</protein>
<evidence type="ECO:0000256" key="1">
    <source>
        <dbReference type="SAM" id="Coils"/>
    </source>
</evidence>
<keyword evidence="1" id="KW-0175">Coiled coil</keyword>
<dbReference type="Proteomes" id="UP000626092">
    <property type="component" value="Unassembled WGS sequence"/>
</dbReference>
<gene>
    <name evidence="2" type="ORF">RHSIM_Rhsim04G0018000</name>
</gene>
<proteinExistence type="predicted"/>
<sequence length="482" mass="54189">MGILDELRLTAVKLFNRNVSNTPPDTNGNRYSYDMGFAKAVTQTGAAVRSSGDEKLKECVPDPDRREKIGRIISGIGKFAVDSTVNESLKGITGHSLSLSLCVCILRTWIVWPYGHSIDWDLAGLFGDLTMDLGNNDAVSLSLCLYLKLKQDLRVRDRLATAMLLLPFSACCPSNYFDFTVTVAVFKAEAGGLSCFSVECLQSFSREAFSFFNRGEFVYCPTFLSGLSVVHIMHLWFGSKDFKAHLSSVLGTQGKLVVAMVLVVFPSQVEAPFACFVPLMMVELPLLFSFGGIQVYKLVKEGLKDQPLLPNPNENKKPELTAVMEEMQARMEKMQEDMNTIKQQSKISMESAKGSDPWKERFHFAFACIRHLKSNALLEIVRLLTLHFSPFLISLGGTLMYDIVKEGLKEEPPLPNSNESKKSKQTVAVEEMQAKMERMQEEMNTITQQSKILMEKMQQEMNTVKQEMNTIKQEMNTIRSRL</sequence>
<dbReference type="AlphaFoldDB" id="A0A834H1H7"/>
<organism evidence="2 3">
    <name type="scientific">Rhododendron simsii</name>
    <name type="common">Sims's rhododendron</name>
    <dbReference type="NCBI Taxonomy" id="118357"/>
    <lineage>
        <taxon>Eukaryota</taxon>
        <taxon>Viridiplantae</taxon>
        <taxon>Streptophyta</taxon>
        <taxon>Embryophyta</taxon>
        <taxon>Tracheophyta</taxon>
        <taxon>Spermatophyta</taxon>
        <taxon>Magnoliopsida</taxon>
        <taxon>eudicotyledons</taxon>
        <taxon>Gunneridae</taxon>
        <taxon>Pentapetalae</taxon>
        <taxon>asterids</taxon>
        <taxon>Ericales</taxon>
        <taxon>Ericaceae</taxon>
        <taxon>Ericoideae</taxon>
        <taxon>Rhodoreae</taxon>
        <taxon>Rhododendron</taxon>
    </lineage>
</organism>
<feature type="coiled-coil region" evidence="1">
    <location>
        <begin position="422"/>
        <end position="481"/>
    </location>
</feature>
<keyword evidence="3" id="KW-1185">Reference proteome</keyword>
<dbReference type="EMBL" id="WJXA01000004">
    <property type="protein sequence ID" value="KAF7146571.1"/>
    <property type="molecule type" value="Genomic_DNA"/>
</dbReference>
<reference evidence="2" key="1">
    <citation type="submission" date="2019-11" db="EMBL/GenBank/DDBJ databases">
        <authorList>
            <person name="Liu Y."/>
            <person name="Hou J."/>
            <person name="Li T.-Q."/>
            <person name="Guan C.-H."/>
            <person name="Wu X."/>
            <person name="Wu H.-Z."/>
            <person name="Ling F."/>
            <person name="Zhang R."/>
            <person name="Shi X.-G."/>
            <person name="Ren J.-P."/>
            <person name="Chen E.-F."/>
            <person name="Sun J.-M."/>
        </authorList>
    </citation>
    <scope>NUCLEOTIDE SEQUENCE</scope>
    <source>
        <strain evidence="2">Adult_tree_wgs_1</strain>
        <tissue evidence="2">Leaves</tissue>
    </source>
</reference>
<evidence type="ECO:0000313" key="3">
    <source>
        <dbReference type="Proteomes" id="UP000626092"/>
    </source>
</evidence>
<comment type="caution">
    <text evidence="2">The sequence shown here is derived from an EMBL/GenBank/DDBJ whole genome shotgun (WGS) entry which is preliminary data.</text>
</comment>
<dbReference type="OrthoDB" id="1577729at2759"/>
<name>A0A834H1H7_RHOSS</name>
<feature type="coiled-coil region" evidence="1">
    <location>
        <begin position="317"/>
        <end position="344"/>
    </location>
</feature>